<dbReference type="AlphaFoldDB" id="A0A0D0BPK5"/>
<feature type="region of interest" description="Disordered" evidence="1">
    <location>
        <begin position="27"/>
        <end position="47"/>
    </location>
</feature>
<feature type="compositionally biased region" description="Polar residues" evidence="1">
    <location>
        <begin position="27"/>
        <end position="45"/>
    </location>
</feature>
<dbReference type="HOGENOM" id="CLU_1970801_0_0_1"/>
<name>A0A0D0BPK5_9AGAR</name>
<evidence type="ECO:0000313" key="2">
    <source>
        <dbReference type="EMBL" id="KIK51514.1"/>
    </source>
</evidence>
<dbReference type="Proteomes" id="UP000053593">
    <property type="component" value="Unassembled WGS sequence"/>
</dbReference>
<organism evidence="2 3">
    <name type="scientific">Collybiopsis luxurians FD-317 M1</name>
    <dbReference type="NCBI Taxonomy" id="944289"/>
    <lineage>
        <taxon>Eukaryota</taxon>
        <taxon>Fungi</taxon>
        <taxon>Dikarya</taxon>
        <taxon>Basidiomycota</taxon>
        <taxon>Agaricomycotina</taxon>
        <taxon>Agaricomycetes</taxon>
        <taxon>Agaricomycetidae</taxon>
        <taxon>Agaricales</taxon>
        <taxon>Marasmiineae</taxon>
        <taxon>Omphalotaceae</taxon>
        <taxon>Collybiopsis</taxon>
        <taxon>Collybiopsis luxurians</taxon>
    </lineage>
</organism>
<proteinExistence type="predicted"/>
<gene>
    <name evidence="2" type="ORF">GYMLUDRAFT_252031</name>
</gene>
<evidence type="ECO:0000313" key="3">
    <source>
        <dbReference type="Proteomes" id="UP000053593"/>
    </source>
</evidence>
<protein>
    <submittedName>
        <fullName evidence="2">Uncharacterized protein</fullName>
    </submittedName>
</protein>
<feature type="region of interest" description="Disordered" evidence="1">
    <location>
        <begin position="63"/>
        <end position="92"/>
    </location>
</feature>
<feature type="compositionally biased region" description="Basic and acidic residues" evidence="1">
    <location>
        <begin position="73"/>
        <end position="86"/>
    </location>
</feature>
<accession>A0A0D0BPK5</accession>
<sequence length="127" mass="13688">MTKGLLLAFAKWSTTHIRVFCISFTGSGASQSTSPVQGSSRTTKNVARGSVVAKQIRVMNSFKPVDQPGTGKRLNDKKCGKGERGSRTNPCDGFVQPIQLACNGGAVEWQRMVQGRAERQIRSTSNG</sequence>
<reference evidence="2 3" key="1">
    <citation type="submission" date="2014-04" db="EMBL/GenBank/DDBJ databases">
        <title>Evolutionary Origins and Diversification of the Mycorrhizal Mutualists.</title>
        <authorList>
            <consortium name="DOE Joint Genome Institute"/>
            <consortium name="Mycorrhizal Genomics Consortium"/>
            <person name="Kohler A."/>
            <person name="Kuo A."/>
            <person name="Nagy L.G."/>
            <person name="Floudas D."/>
            <person name="Copeland A."/>
            <person name="Barry K.W."/>
            <person name="Cichocki N."/>
            <person name="Veneault-Fourrey C."/>
            <person name="LaButti K."/>
            <person name="Lindquist E.A."/>
            <person name="Lipzen A."/>
            <person name="Lundell T."/>
            <person name="Morin E."/>
            <person name="Murat C."/>
            <person name="Riley R."/>
            <person name="Ohm R."/>
            <person name="Sun H."/>
            <person name="Tunlid A."/>
            <person name="Henrissat B."/>
            <person name="Grigoriev I.V."/>
            <person name="Hibbett D.S."/>
            <person name="Martin F."/>
        </authorList>
    </citation>
    <scope>NUCLEOTIDE SEQUENCE [LARGE SCALE GENOMIC DNA]</scope>
    <source>
        <strain evidence="2 3">FD-317 M1</strain>
    </source>
</reference>
<dbReference type="EMBL" id="KN834862">
    <property type="protein sequence ID" value="KIK51514.1"/>
    <property type="molecule type" value="Genomic_DNA"/>
</dbReference>
<evidence type="ECO:0000256" key="1">
    <source>
        <dbReference type="SAM" id="MobiDB-lite"/>
    </source>
</evidence>
<keyword evidence="3" id="KW-1185">Reference proteome</keyword>